<dbReference type="eggNOG" id="COG0457">
    <property type="taxonomic scope" value="Bacteria"/>
</dbReference>
<reference evidence="3 4" key="1">
    <citation type="submission" date="2012-06" db="EMBL/GenBank/DDBJ databases">
        <title>Complete sequence of Sulfurospirillum barnesii SES-3.</title>
        <authorList>
            <consortium name="US DOE Joint Genome Institute"/>
            <person name="Lucas S."/>
            <person name="Han J."/>
            <person name="Lapidus A."/>
            <person name="Cheng J.-F."/>
            <person name="Goodwin L."/>
            <person name="Pitluck S."/>
            <person name="Peters L."/>
            <person name="Ovchinnikova G."/>
            <person name="Lu M."/>
            <person name="Detter J.C."/>
            <person name="Han C."/>
            <person name="Tapia R."/>
            <person name="Land M."/>
            <person name="Hauser L."/>
            <person name="Kyrpides N."/>
            <person name="Ivanova N."/>
            <person name="Pagani I."/>
            <person name="Stolz J."/>
            <person name="Arkin A."/>
            <person name="Dehal P."/>
            <person name="Oremland R."/>
            <person name="Saltikov C."/>
            <person name="Basu P."/>
            <person name="Hollibaugh J."/>
            <person name="Newman D."/>
            <person name="Stolyar S."/>
            <person name="Hazen T."/>
            <person name="Woyke T."/>
        </authorList>
    </citation>
    <scope>NUCLEOTIDE SEQUENCE [LARGE SCALE GENOMIC DNA]</scope>
    <source>
        <strain evidence="4">ATCC 700032 / DSM 10660 / SES-3</strain>
    </source>
</reference>
<evidence type="ECO:0000256" key="1">
    <source>
        <dbReference type="SAM" id="SignalP"/>
    </source>
</evidence>
<dbReference type="STRING" id="760154.Sulba_1047"/>
<keyword evidence="4" id="KW-1185">Reference proteome</keyword>
<dbReference type="RefSeq" id="WP_014769224.1">
    <property type="nucleotide sequence ID" value="NC_018002.1"/>
</dbReference>
<dbReference type="KEGG" id="sba:Sulba_1047"/>
<name>I3XWM1_SULBS</name>
<dbReference type="NCBIfam" id="NF033920">
    <property type="entry name" value="C39_PA2778_fam"/>
    <property type="match status" value="1"/>
</dbReference>
<evidence type="ECO:0000259" key="2">
    <source>
        <dbReference type="Pfam" id="PF13529"/>
    </source>
</evidence>
<dbReference type="PATRIC" id="fig|760154.4.peg.1051"/>
<dbReference type="HOGENOM" id="CLU_069114_0_0_7"/>
<dbReference type="Pfam" id="PF13431">
    <property type="entry name" value="TPR_17"/>
    <property type="match status" value="1"/>
</dbReference>
<dbReference type="Gene3D" id="3.90.70.10">
    <property type="entry name" value="Cysteine proteinases"/>
    <property type="match status" value="1"/>
</dbReference>
<dbReference type="PROSITE" id="PS51257">
    <property type="entry name" value="PROKAR_LIPOPROTEIN"/>
    <property type="match status" value="1"/>
</dbReference>
<feature type="signal peptide" evidence="1">
    <location>
        <begin position="1"/>
        <end position="20"/>
    </location>
</feature>
<dbReference type="Pfam" id="PF13529">
    <property type="entry name" value="Peptidase_C39_2"/>
    <property type="match status" value="1"/>
</dbReference>
<feature type="chain" id="PRO_5003682145" description="Peptidase C39-like domain-containing protein" evidence="1">
    <location>
        <begin position="21"/>
        <end position="308"/>
    </location>
</feature>
<evidence type="ECO:0000313" key="4">
    <source>
        <dbReference type="Proteomes" id="UP000006176"/>
    </source>
</evidence>
<keyword evidence="1" id="KW-0732">Signal</keyword>
<dbReference type="EMBL" id="CP003333">
    <property type="protein sequence ID" value="AFL68345.1"/>
    <property type="molecule type" value="Genomic_DNA"/>
</dbReference>
<proteinExistence type="predicted"/>
<dbReference type="InterPro" id="IPR011990">
    <property type="entry name" value="TPR-like_helical_dom_sf"/>
</dbReference>
<protein>
    <recommendedName>
        <fullName evidence="2">Peptidase C39-like domain-containing protein</fullName>
    </recommendedName>
</protein>
<organism evidence="3 4">
    <name type="scientific">Sulfurospirillum barnesii (strain ATCC 700032 / DSM 10660 / SES-3)</name>
    <dbReference type="NCBI Taxonomy" id="760154"/>
    <lineage>
        <taxon>Bacteria</taxon>
        <taxon>Pseudomonadati</taxon>
        <taxon>Campylobacterota</taxon>
        <taxon>Epsilonproteobacteria</taxon>
        <taxon>Campylobacterales</taxon>
        <taxon>Sulfurospirillaceae</taxon>
        <taxon>Sulfurospirillum</taxon>
    </lineage>
</organism>
<sequence length="308" mass="34463">MKRLLLLCATMVLFVGCASKNYDYLSSDKSILESKKLSLATYPQKEYFCGPASLATLLNHQHIEFVYGDIVGSTFTPQLKGSLQVEIKATARRYGLIPYAINQNLAAVLSEVSTNRPVLVLFNLGLPSVPVWHYSVVTGFDKNTKQIYLSAMKNNQTTMSFDEFETFFERGGSWAIVALKPPLLPVASSEIEMIKAIVDMAEVGYKEEARQTAMIYTKQHPNSFLGSVMLANIDYDMKNYMNATAEYKRALVLKPNDPVVLNNLAQSLLKENKLLEARQYALEAVNAGGMFVTESQTTLEEINRKLQQ</sequence>
<dbReference type="Proteomes" id="UP000006176">
    <property type="component" value="Chromosome"/>
</dbReference>
<dbReference type="AlphaFoldDB" id="I3XWM1"/>
<gene>
    <name evidence="3" type="ordered locus">Sulba_1047</name>
</gene>
<dbReference type="eggNOG" id="COG3271">
    <property type="taxonomic scope" value="Bacteria"/>
</dbReference>
<dbReference type="SUPFAM" id="SSF48452">
    <property type="entry name" value="TPR-like"/>
    <property type="match status" value="1"/>
</dbReference>
<dbReference type="InterPro" id="IPR039564">
    <property type="entry name" value="Peptidase_C39-like"/>
</dbReference>
<evidence type="ECO:0000313" key="3">
    <source>
        <dbReference type="EMBL" id="AFL68345.1"/>
    </source>
</evidence>
<accession>I3XWM1</accession>
<dbReference type="Gene3D" id="1.25.40.10">
    <property type="entry name" value="Tetratricopeptide repeat domain"/>
    <property type="match status" value="1"/>
</dbReference>
<feature type="domain" description="Peptidase C39-like" evidence="2">
    <location>
        <begin position="42"/>
        <end position="149"/>
    </location>
</feature>
<dbReference type="OrthoDB" id="9814129at2"/>